<name>A0A291QQY9_9BACT</name>
<protein>
    <submittedName>
        <fullName evidence="2">Uncharacterized protein</fullName>
    </submittedName>
</protein>
<dbReference type="EMBL" id="CP023777">
    <property type="protein sequence ID" value="ATL46357.1"/>
    <property type="molecule type" value="Genomic_DNA"/>
</dbReference>
<dbReference type="KEGG" id="cbae:COR50_03750"/>
<dbReference type="AlphaFoldDB" id="A0A291QQY9"/>
<evidence type="ECO:0000313" key="3">
    <source>
        <dbReference type="Proteomes" id="UP000220133"/>
    </source>
</evidence>
<sequence length="157" mass="17395">MKFFTIISLLVCTGFAACQNNNGPNKSQDTVMVLPDGDTTTLPAMIVPEDILVSVDTGMVTVAGKQVYNNADLGSQLIDTLNTMYQTMHSLPKHLELRFSDIILMGVRGNVKDVVGEAQKSILSIVANDLYHVSAEKLSREQEDSIRTRYPILFQRF</sequence>
<organism evidence="2 3">
    <name type="scientific">Chitinophaga caeni</name>
    <dbReference type="NCBI Taxonomy" id="2029983"/>
    <lineage>
        <taxon>Bacteria</taxon>
        <taxon>Pseudomonadati</taxon>
        <taxon>Bacteroidota</taxon>
        <taxon>Chitinophagia</taxon>
        <taxon>Chitinophagales</taxon>
        <taxon>Chitinophagaceae</taxon>
        <taxon>Chitinophaga</taxon>
    </lineage>
</organism>
<proteinExistence type="predicted"/>
<feature type="chain" id="PRO_5012629385" evidence="1">
    <location>
        <begin position="17"/>
        <end position="157"/>
    </location>
</feature>
<keyword evidence="3" id="KW-1185">Reference proteome</keyword>
<dbReference type="RefSeq" id="WP_098192745.1">
    <property type="nucleotide sequence ID" value="NZ_CP023777.1"/>
</dbReference>
<feature type="signal peptide" evidence="1">
    <location>
        <begin position="1"/>
        <end position="16"/>
    </location>
</feature>
<evidence type="ECO:0000256" key="1">
    <source>
        <dbReference type="SAM" id="SignalP"/>
    </source>
</evidence>
<keyword evidence="1" id="KW-0732">Signal</keyword>
<dbReference type="PROSITE" id="PS51257">
    <property type="entry name" value="PROKAR_LIPOPROTEIN"/>
    <property type="match status" value="1"/>
</dbReference>
<accession>A0A291QQY9</accession>
<dbReference type="OrthoDB" id="9842079at2"/>
<evidence type="ECO:0000313" key="2">
    <source>
        <dbReference type="EMBL" id="ATL46357.1"/>
    </source>
</evidence>
<gene>
    <name evidence="2" type="ORF">COR50_03750</name>
</gene>
<dbReference type="Proteomes" id="UP000220133">
    <property type="component" value="Chromosome"/>
</dbReference>
<reference evidence="2 3" key="1">
    <citation type="submission" date="2017-10" db="EMBL/GenBank/DDBJ databases">
        <title>Paenichitinophaga pekingensis gen. nov., sp. nov., isolated from activated sludge.</title>
        <authorList>
            <person name="Jin D."/>
            <person name="Kong X."/>
            <person name="Deng Y."/>
            <person name="Bai Z."/>
        </authorList>
    </citation>
    <scope>NUCLEOTIDE SEQUENCE [LARGE SCALE GENOMIC DNA]</scope>
    <source>
        <strain evidence="2 3">13</strain>
    </source>
</reference>